<name>A0A2W7BTT6_9HYPH</name>
<dbReference type="PIRSF" id="PIRSF000103">
    <property type="entry name" value="HIBADH"/>
    <property type="match status" value="1"/>
</dbReference>
<dbReference type="Gene3D" id="1.10.1040.10">
    <property type="entry name" value="N-(1-d-carboxylethyl)-l-norvaline Dehydrogenase, domain 2"/>
    <property type="match status" value="1"/>
</dbReference>
<dbReference type="PANTHER" id="PTHR43580:SF2">
    <property type="entry name" value="CYTOKINE-LIKE NUCLEAR FACTOR N-PAC"/>
    <property type="match status" value="1"/>
</dbReference>
<dbReference type="InterPro" id="IPR051265">
    <property type="entry name" value="HIBADH-related_NP60_sf"/>
</dbReference>
<proteinExistence type="predicted"/>
<dbReference type="GO" id="GO:0031491">
    <property type="term" value="F:nucleosome binding"/>
    <property type="evidence" value="ECO:0007669"/>
    <property type="project" value="TreeGrafter"/>
</dbReference>
<dbReference type="Proteomes" id="UP000248616">
    <property type="component" value="Unassembled WGS sequence"/>
</dbReference>
<dbReference type="InterPro" id="IPR013328">
    <property type="entry name" value="6PGD_dom2"/>
</dbReference>
<organism evidence="4 5">
    <name type="scientific">Mesorhizobium kowhaii</name>
    <dbReference type="NCBI Taxonomy" id="1300272"/>
    <lineage>
        <taxon>Bacteria</taxon>
        <taxon>Pseudomonadati</taxon>
        <taxon>Pseudomonadota</taxon>
        <taxon>Alphaproteobacteria</taxon>
        <taxon>Hyphomicrobiales</taxon>
        <taxon>Phyllobacteriaceae</taxon>
        <taxon>Mesorhizobium</taxon>
    </lineage>
</organism>
<evidence type="ECO:0000259" key="3">
    <source>
        <dbReference type="Pfam" id="PF21761"/>
    </source>
</evidence>
<dbReference type="InterPro" id="IPR015815">
    <property type="entry name" value="HIBADH-related"/>
</dbReference>
<dbReference type="Pfam" id="PF21761">
    <property type="entry name" value="RedAm-like_C"/>
    <property type="match status" value="1"/>
</dbReference>
<dbReference type="GO" id="GO:0000785">
    <property type="term" value="C:chromatin"/>
    <property type="evidence" value="ECO:0007669"/>
    <property type="project" value="TreeGrafter"/>
</dbReference>
<dbReference type="AlphaFoldDB" id="A0A2W7BTT6"/>
<gene>
    <name evidence="4" type="ORF">B5V02_33500</name>
</gene>
<feature type="domain" description="6-phosphogluconate dehydrogenase NADP-binding" evidence="2">
    <location>
        <begin position="4"/>
        <end position="153"/>
    </location>
</feature>
<dbReference type="InterPro" id="IPR006115">
    <property type="entry name" value="6PGDH_NADP-bd"/>
</dbReference>
<dbReference type="InterPro" id="IPR048666">
    <property type="entry name" value="RedAm-like_C"/>
</dbReference>
<sequence>MSDMTVIGLGAMGTALTEAFLDKGHAVTVWNRSPAKAHALAAKGAVVAASVEDAVRSSPLIVVCLLVYDTVHEALAPAREALSGRTLVNLTNGTPEQARAMSQWAVTHGANYVDGGIMAVPPMIGRQHALILYSGSRQGFDTHSEQLDALGTSKYLGEDAGLAPLYDISLLAGMYGLFGGVLQALALTGSAGIPAGEFMPLLMSWLQAMQGGLPKWAEQIDAGDHTSNVVSNLGMQAEAYVNLIDASKASGISTELMLPMQSLMKRGVAAGKANADLTSLVELLQPPKQVD</sequence>
<dbReference type="OrthoDB" id="9812907at2"/>
<dbReference type="GO" id="GO:0016491">
    <property type="term" value="F:oxidoreductase activity"/>
    <property type="evidence" value="ECO:0007669"/>
    <property type="project" value="UniProtKB-KW"/>
</dbReference>
<evidence type="ECO:0000313" key="5">
    <source>
        <dbReference type="Proteomes" id="UP000248616"/>
    </source>
</evidence>
<keyword evidence="1" id="KW-0560">Oxidoreductase</keyword>
<dbReference type="GO" id="GO:0050661">
    <property type="term" value="F:NADP binding"/>
    <property type="evidence" value="ECO:0007669"/>
    <property type="project" value="InterPro"/>
</dbReference>
<dbReference type="RefSeq" id="WP_111548309.1">
    <property type="nucleotide sequence ID" value="NZ_MZXV01000076.1"/>
</dbReference>
<comment type="caution">
    <text evidence="4">The sequence shown here is derived from an EMBL/GenBank/DDBJ whole genome shotgun (WGS) entry which is preliminary data.</text>
</comment>
<dbReference type="GO" id="GO:0140673">
    <property type="term" value="P:transcription elongation-coupled chromatin remodeling"/>
    <property type="evidence" value="ECO:0007669"/>
    <property type="project" value="TreeGrafter"/>
</dbReference>
<reference evidence="5" key="1">
    <citation type="submission" date="2017-03" db="EMBL/GenBank/DDBJ databases">
        <authorList>
            <person name="Safronova V.I."/>
            <person name="Sazanova A.L."/>
            <person name="Chirak E.R."/>
        </authorList>
    </citation>
    <scope>NUCLEOTIDE SEQUENCE [LARGE SCALE GENOMIC DNA]</scope>
    <source>
        <strain evidence="5">Ach-343</strain>
    </source>
</reference>
<accession>A0A2W7BTT6</accession>
<dbReference type="SUPFAM" id="SSF51735">
    <property type="entry name" value="NAD(P)-binding Rossmann-fold domains"/>
    <property type="match status" value="1"/>
</dbReference>
<evidence type="ECO:0000256" key="1">
    <source>
        <dbReference type="ARBA" id="ARBA00023002"/>
    </source>
</evidence>
<protein>
    <submittedName>
        <fullName evidence="4">6-phosphogluconate dehydrogenase</fullName>
    </submittedName>
</protein>
<evidence type="ECO:0000313" key="4">
    <source>
        <dbReference type="EMBL" id="PZV34024.1"/>
    </source>
</evidence>
<dbReference type="Pfam" id="PF03446">
    <property type="entry name" value="NAD_binding_2"/>
    <property type="match status" value="1"/>
</dbReference>
<evidence type="ECO:0000259" key="2">
    <source>
        <dbReference type="Pfam" id="PF03446"/>
    </source>
</evidence>
<dbReference type="GO" id="GO:0003677">
    <property type="term" value="F:DNA binding"/>
    <property type="evidence" value="ECO:0007669"/>
    <property type="project" value="TreeGrafter"/>
</dbReference>
<keyword evidence="5" id="KW-1185">Reference proteome</keyword>
<dbReference type="Gene3D" id="3.40.50.720">
    <property type="entry name" value="NAD(P)-binding Rossmann-like Domain"/>
    <property type="match status" value="1"/>
</dbReference>
<dbReference type="InterPro" id="IPR036291">
    <property type="entry name" value="NAD(P)-bd_dom_sf"/>
</dbReference>
<dbReference type="EMBL" id="MZXV01000076">
    <property type="protein sequence ID" value="PZV34024.1"/>
    <property type="molecule type" value="Genomic_DNA"/>
</dbReference>
<feature type="domain" description="NADPH-dependent reductive aminase-like C-terminal" evidence="3">
    <location>
        <begin position="159"/>
        <end position="285"/>
    </location>
</feature>
<dbReference type="PANTHER" id="PTHR43580">
    <property type="entry name" value="OXIDOREDUCTASE GLYR1-RELATED"/>
    <property type="match status" value="1"/>
</dbReference>